<feature type="domain" description="Threonine/Serine exporter ThrE" evidence="9">
    <location>
        <begin position="4"/>
        <end position="131"/>
    </location>
</feature>
<feature type="transmembrane region" description="Helical" evidence="8">
    <location>
        <begin position="5"/>
        <end position="22"/>
    </location>
</feature>
<keyword evidence="2" id="KW-1003">Cell membrane</keyword>
<dbReference type="EMBL" id="CP035282">
    <property type="protein sequence ID" value="QAT61516.1"/>
    <property type="molecule type" value="Genomic_DNA"/>
</dbReference>
<accession>A0A410QBZ0</accession>
<evidence type="ECO:0000259" key="9">
    <source>
        <dbReference type="Pfam" id="PF12821"/>
    </source>
</evidence>
<dbReference type="InterPro" id="IPR024528">
    <property type="entry name" value="ThrE_2"/>
</dbReference>
<name>A0A410QBZ0_9FIRM</name>
<keyword evidence="11" id="KW-1185">Reference proteome</keyword>
<evidence type="ECO:0000256" key="8">
    <source>
        <dbReference type="SAM" id="Phobius"/>
    </source>
</evidence>
<dbReference type="Proteomes" id="UP000287969">
    <property type="component" value="Chromosome"/>
</dbReference>
<evidence type="ECO:0000256" key="4">
    <source>
        <dbReference type="ARBA" id="ARBA00022692"/>
    </source>
</evidence>
<dbReference type="InterPro" id="IPR050539">
    <property type="entry name" value="ThrE_Dicarb/AminoAcid_Exp"/>
</dbReference>
<sequence length="143" mass="15364">MIRQIIFSFFSTMGFAILFNIPKDTIIKSGIVGALGWFINLNISNIFDSAIAGTFSAALAVGIMGEILSRNFRKPATIYIIPGIIPLVPGAGMYYTMFALIGKNFSDAANLGTETLFIAVAIASGIIISSTLSYSIKRVRNKS</sequence>
<comment type="subcellular location">
    <subcellularLocation>
        <location evidence="1">Cell membrane</location>
        <topology evidence="1">Multi-pass membrane protein</topology>
    </subcellularLocation>
</comment>
<evidence type="ECO:0000256" key="7">
    <source>
        <dbReference type="ARBA" id="ARBA00034125"/>
    </source>
</evidence>
<dbReference type="GO" id="GO:0005886">
    <property type="term" value="C:plasma membrane"/>
    <property type="evidence" value="ECO:0007669"/>
    <property type="project" value="UniProtKB-SubCell"/>
</dbReference>
<protein>
    <submittedName>
        <fullName evidence="10">Threonine/serine exporter</fullName>
    </submittedName>
</protein>
<evidence type="ECO:0000256" key="5">
    <source>
        <dbReference type="ARBA" id="ARBA00022989"/>
    </source>
</evidence>
<evidence type="ECO:0000256" key="3">
    <source>
        <dbReference type="ARBA" id="ARBA00022519"/>
    </source>
</evidence>
<evidence type="ECO:0000313" key="11">
    <source>
        <dbReference type="Proteomes" id="UP000287969"/>
    </source>
</evidence>
<dbReference type="OrthoDB" id="9810047at2"/>
<feature type="transmembrane region" description="Helical" evidence="8">
    <location>
        <begin position="116"/>
        <end position="136"/>
    </location>
</feature>
<keyword evidence="6 8" id="KW-0472">Membrane</keyword>
<dbReference type="PANTHER" id="PTHR34390">
    <property type="entry name" value="UPF0442 PROTEIN YJJB-RELATED"/>
    <property type="match status" value="1"/>
</dbReference>
<comment type="similarity">
    <text evidence="7">Belongs to the ThrE exporter (TC 2.A.79) family.</text>
</comment>
<dbReference type="GO" id="GO:0015744">
    <property type="term" value="P:succinate transport"/>
    <property type="evidence" value="ECO:0007669"/>
    <property type="project" value="TreeGrafter"/>
</dbReference>
<dbReference type="Pfam" id="PF12821">
    <property type="entry name" value="ThrE_2"/>
    <property type="match status" value="1"/>
</dbReference>
<proteinExistence type="inferred from homology"/>
<dbReference type="RefSeq" id="WP_071138860.1">
    <property type="nucleotide sequence ID" value="NZ_CP035282.1"/>
</dbReference>
<evidence type="ECO:0000313" key="10">
    <source>
        <dbReference type="EMBL" id="QAT61516.1"/>
    </source>
</evidence>
<evidence type="ECO:0000256" key="2">
    <source>
        <dbReference type="ARBA" id="ARBA00022475"/>
    </source>
</evidence>
<keyword evidence="3" id="KW-0997">Cell inner membrane</keyword>
<organism evidence="10 11">
    <name type="scientific">Acidilutibacter cellobiosedens</name>
    <dbReference type="NCBI Taxonomy" id="2507161"/>
    <lineage>
        <taxon>Bacteria</taxon>
        <taxon>Bacillati</taxon>
        <taxon>Bacillota</taxon>
        <taxon>Tissierellia</taxon>
        <taxon>Tissierellales</taxon>
        <taxon>Acidilutibacteraceae</taxon>
        <taxon>Acidilutibacter</taxon>
    </lineage>
</organism>
<evidence type="ECO:0000256" key="6">
    <source>
        <dbReference type="ARBA" id="ARBA00023136"/>
    </source>
</evidence>
<keyword evidence="5 8" id="KW-1133">Transmembrane helix</keyword>
<dbReference type="KEGG" id="spoa:EQM13_07950"/>
<feature type="transmembrane region" description="Helical" evidence="8">
    <location>
        <begin position="76"/>
        <end position="96"/>
    </location>
</feature>
<keyword evidence="4 8" id="KW-0812">Transmembrane</keyword>
<evidence type="ECO:0000256" key="1">
    <source>
        <dbReference type="ARBA" id="ARBA00004651"/>
    </source>
</evidence>
<gene>
    <name evidence="10" type="ORF">EQM13_07950</name>
</gene>
<dbReference type="PANTHER" id="PTHR34390:SF1">
    <property type="entry name" value="SUCCINATE TRANSPORTER SUBUNIT YJJB-RELATED"/>
    <property type="match status" value="1"/>
</dbReference>
<reference evidence="11" key="1">
    <citation type="submission" date="2019-01" db="EMBL/GenBank/DDBJ databases">
        <title>Draft genomes of a novel of Sporanaerobacter strains.</title>
        <authorList>
            <person name="Ma S."/>
        </authorList>
    </citation>
    <scope>NUCLEOTIDE SEQUENCE [LARGE SCALE GENOMIC DNA]</scope>
    <source>
        <strain evidence="11">NJN-17</strain>
    </source>
</reference>
<feature type="transmembrane region" description="Helical" evidence="8">
    <location>
        <begin position="42"/>
        <end position="64"/>
    </location>
</feature>
<dbReference type="AlphaFoldDB" id="A0A410QBZ0"/>